<keyword evidence="6 8" id="KW-1133">Transmembrane helix</keyword>
<dbReference type="OrthoDB" id="9782004at2"/>
<dbReference type="EMBL" id="CP002116">
    <property type="protein sequence ID" value="ADK80406.1"/>
    <property type="molecule type" value="Genomic_DNA"/>
</dbReference>
<accession>E1R2X4</accession>
<protein>
    <submittedName>
        <fullName evidence="10">Binding-protein-dependent transport systems inner membrane component</fullName>
    </submittedName>
</protein>
<evidence type="ECO:0000313" key="10">
    <source>
        <dbReference type="EMBL" id="ADK80406.1"/>
    </source>
</evidence>
<dbReference type="CDD" id="cd06261">
    <property type="entry name" value="TM_PBP2"/>
    <property type="match status" value="1"/>
</dbReference>
<dbReference type="GO" id="GO:0055085">
    <property type="term" value="P:transmembrane transport"/>
    <property type="evidence" value="ECO:0007669"/>
    <property type="project" value="InterPro"/>
</dbReference>
<evidence type="ECO:0000259" key="9">
    <source>
        <dbReference type="PROSITE" id="PS50928"/>
    </source>
</evidence>
<dbReference type="KEGG" id="ssm:Spirs_1279"/>
<proteinExistence type="inferred from homology"/>
<feature type="transmembrane region" description="Helical" evidence="8">
    <location>
        <begin position="99"/>
        <end position="122"/>
    </location>
</feature>
<evidence type="ECO:0000256" key="6">
    <source>
        <dbReference type="ARBA" id="ARBA00022989"/>
    </source>
</evidence>
<sequence>MAKKLFGWIYTGLLLLFLYTPIIVLMVMSFNRSQYNALPIEFSLKWYKALAGNEKILQATINSLWIGAITAVLSVILATSLALGTNLAGRKTRTAMQSLVMLPLTMPWLIMGLSLLLLLRSLGLDRNFIVLLIGHLIISLPYSALVIIARVRDMGKETQEASSSLGASDWTTFYRVTLPMMLPAMLSGGFLSFMISFDNFVISYFLIPTGTTTLPMEIYSSIKFGFTPEMNAVATIILLASLSLIAVTAAVMRSSIRALFKSDKGDA</sequence>
<evidence type="ECO:0000256" key="1">
    <source>
        <dbReference type="ARBA" id="ARBA00004651"/>
    </source>
</evidence>
<dbReference type="AlphaFoldDB" id="E1R2X4"/>
<dbReference type="eggNOG" id="COG1177">
    <property type="taxonomic scope" value="Bacteria"/>
</dbReference>
<gene>
    <name evidence="10" type="ordered locus">Spirs_1279</name>
</gene>
<evidence type="ECO:0000256" key="8">
    <source>
        <dbReference type="RuleBase" id="RU363032"/>
    </source>
</evidence>
<reference evidence="10 11" key="1">
    <citation type="journal article" date="2010" name="Stand. Genomic Sci.">
        <title>Complete genome sequence of Spirochaeta smaragdinae type strain (SEBR 4228).</title>
        <authorList>
            <person name="Mavromatis K."/>
            <person name="Yasawong M."/>
            <person name="Chertkov O."/>
            <person name="Lapidus A."/>
            <person name="Lucas S."/>
            <person name="Nolan M."/>
            <person name="Del Rio T.G."/>
            <person name="Tice H."/>
            <person name="Cheng J.F."/>
            <person name="Pitluck S."/>
            <person name="Liolios K."/>
            <person name="Ivanova N."/>
            <person name="Tapia R."/>
            <person name="Han C."/>
            <person name="Bruce D."/>
            <person name="Goodwin L."/>
            <person name="Pati A."/>
            <person name="Chen A."/>
            <person name="Palaniappan K."/>
            <person name="Land M."/>
            <person name="Hauser L."/>
            <person name="Chang Y.J."/>
            <person name="Jeffries C.D."/>
            <person name="Detter J.C."/>
            <person name="Rohde M."/>
            <person name="Brambilla E."/>
            <person name="Spring S."/>
            <person name="Goker M."/>
            <person name="Sikorski J."/>
            <person name="Woyke T."/>
            <person name="Bristow J."/>
            <person name="Eisen J.A."/>
            <person name="Markowitz V."/>
            <person name="Hugenholtz P."/>
            <person name="Klenk H.P."/>
            <person name="Kyrpides N.C."/>
        </authorList>
    </citation>
    <scope>NUCLEOTIDE SEQUENCE [LARGE SCALE GENOMIC DNA]</scope>
    <source>
        <strain evidence="11">DSM 11293 / JCM 15392 / SEBR 4228</strain>
    </source>
</reference>
<keyword evidence="11" id="KW-1185">Reference proteome</keyword>
<dbReference type="Pfam" id="PF00528">
    <property type="entry name" value="BPD_transp_1"/>
    <property type="match status" value="1"/>
</dbReference>
<dbReference type="InterPro" id="IPR051789">
    <property type="entry name" value="Bact_Polyamine_Transport"/>
</dbReference>
<dbReference type="Proteomes" id="UP000002318">
    <property type="component" value="Chromosome"/>
</dbReference>
<evidence type="ECO:0000313" key="11">
    <source>
        <dbReference type="Proteomes" id="UP000002318"/>
    </source>
</evidence>
<keyword evidence="4" id="KW-1003">Cell membrane</keyword>
<dbReference type="PANTHER" id="PTHR43848:SF2">
    <property type="entry name" value="PUTRESCINE TRANSPORT SYSTEM PERMEASE PROTEIN POTI"/>
    <property type="match status" value="1"/>
</dbReference>
<dbReference type="PROSITE" id="PS50928">
    <property type="entry name" value="ABC_TM1"/>
    <property type="match status" value="1"/>
</dbReference>
<feature type="transmembrane region" description="Helical" evidence="8">
    <location>
        <begin position="7"/>
        <end position="30"/>
    </location>
</feature>
<name>E1R2X4_SEDSS</name>
<organism evidence="10 11">
    <name type="scientific">Sediminispirochaeta smaragdinae (strain DSM 11293 / JCM 15392 / SEBR 4228)</name>
    <name type="common">Spirochaeta smaragdinae</name>
    <dbReference type="NCBI Taxonomy" id="573413"/>
    <lineage>
        <taxon>Bacteria</taxon>
        <taxon>Pseudomonadati</taxon>
        <taxon>Spirochaetota</taxon>
        <taxon>Spirochaetia</taxon>
        <taxon>Spirochaetales</taxon>
        <taxon>Spirochaetaceae</taxon>
        <taxon>Sediminispirochaeta</taxon>
    </lineage>
</organism>
<dbReference type="STRING" id="573413.Spirs_1279"/>
<feature type="transmembrane region" description="Helical" evidence="8">
    <location>
        <begin position="128"/>
        <end position="149"/>
    </location>
</feature>
<dbReference type="Gene3D" id="1.10.3720.10">
    <property type="entry name" value="MetI-like"/>
    <property type="match status" value="1"/>
</dbReference>
<feature type="transmembrane region" description="Helical" evidence="8">
    <location>
        <begin position="64"/>
        <end position="87"/>
    </location>
</feature>
<keyword evidence="5 8" id="KW-0812">Transmembrane</keyword>
<comment type="similarity">
    <text evidence="2">Belongs to the binding-protein-dependent transport system permease family. CysTW subfamily.</text>
</comment>
<dbReference type="HOGENOM" id="CLU_016047_3_0_12"/>
<dbReference type="PANTHER" id="PTHR43848">
    <property type="entry name" value="PUTRESCINE TRANSPORT SYSTEM PERMEASE PROTEIN POTI"/>
    <property type="match status" value="1"/>
</dbReference>
<evidence type="ECO:0000256" key="5">
    <source>
        <dbReference type="ARBA" id="ARBA00022692"/>
    </source>
</evidence>
<evidence type="ECO:0000256" key="3">
    <source>
        <dbReference type="ARBA" id="ARBA00022448"/>
    </source>
</evidence>
<feature type="domain" description="ABC transmembrane type-1" evidence="9">
    <location>
        <begin position="60"/>
        <end position="248"/>
    </location>
</feature>
<dbReference type="GO" id="GO:0005886">
    <property type="term" value="C:plasma membrane"/>
    <property type="evidence" value="ECO:0007669"/>
    <property type="project" value="UniProtKB-SubCell"/>
</dbReference>
<dbReference type="RefSeq" id="WP_013253870.1">
    <property type="nucleotide sequence ID" value="NC_014364.1"/>
</dbReference>
<dbReference type="InterPro" id="IPR000515">
    <property type="entry name" value="MetI-like"/>
</dbReference>
<evidence type="ECO:0000256" key="4">
    <source>
        <dbReference type="ARBA" id="ARBA00022475"/>
    </source>
</evidence>
<dbReference type="InterPro" id="IPR035906">
    <property type="entry name" value="MetI-like_sf"/>
</dbReference>
<evidence type="ECO:0000256" key="7">
    <source>
        <dbReference type="ARBA" id="ARBA00023136"/>
    </source>
</evidence>
<keyword evidence="7 8" id="KW-0472">Membrane</keyword>
<evidence type="ECO:0000256" key="2">
    <source>
        <dbReference type="ARBA" id="ARBA00007069"/>
    </source>
</evidence>
<feature type="transmembrane region" description="Helical" evidence="8">
    <location>
        <begin position="232"/>
        <end position="252"/>
    </location>
</feature>
<dbReference type="SUPFAM" id="SSF161098">
    <property type="entry name" value="MetI-like"/>
    <property type="match status" value="1"/>
</dbReference>
<keyword evidence="3 8" id="KW-0813">Transport</keyword>
<comment type="subcellular location">
    <subcellularLocation>
        <location evidence="1 8">Cell membrane</location>
        <topology evidence="1 8">Multi-pass membrane protein</topology>
    </subcellularLocation>
</comment>